<name>A0A444WAC3_9FLAO</name>
<dbReference type="InterPro" id="IPR046612">
    <property type="entry name" value="DUF6671"/>
</dbReference>
<dbReference type="OrthoDB" id="9793837at2"/>
<dbReference type="Proteomes" id="UP000289775">
    <property type="component" value="Unassembled WGS sequence"/>
</dbReference>
<feature type="domain" description="DUF6671" evidence="1">
    <location>
        <begin position="66"/>
        <end position="282"/>
    </location>
</feature>
<accession>A0A444WAC3</accession>
<evidence type="ECO:0000313" key="2">
    <source>
        <dbReference type="EMBL" id="RYJ42845.1"/>
    </source>
</evidence>
<gene>
    <name evidence="2" type="ORF">NU09_1944</name>
</gene>
<proteinExistence type="predicted"/>
<comment type="caution">
    <text evidence="2">The sequence shown here is derived from an EMBL/GenBank/DDBJ whole genome shotgun (WGS) entry which is preliminary data.</text>
</comment>
<dbReference type="RefSeq" id="WP_129751074.1">
    <property type="nucleotide sequence ID" value="NZ_JUIW01000006.1"/>
</dbReference>
<evidence type="ECO:0000259" key="1">
    <source>
        <dbReference type="Pfam" id="PF20376"/>
    </source>
</evidence>
<evidence type="ECO:0000313" key="3">
    <source>
        <dbReference type="Proteomes" id="UP000289775"/>
    </source>
</evidence>
<dbReference type="EMBL" id="JUIW01000006">
    <property type="protein sequence ID" value="RYJ42845.1"/>
    <property type="molecule type" value="Genomic_DNA"/>
</dbReference>
<dbReference type="Pfam" id="PF20376">
    <property type="entry name" value="DUF6671"/>
    <property type="match status" value="1"/>
</dbReference>
<keyword evidence="3" id="KW-1185">Reference proteome</keyword>
<reference evidence="2 3" key="1">
    <citation type="submission" date="2014-12" db="EMBL/GenBank/DDBJ databases">
        <title>Genome sequence of Flavobacterium beibuense RSKm HC5.</title>
        <authorList>
            <person name="Kim J.F."/>
            <person name="Song J.Y."/>
            <person name="Kwak M.-J."/>
            <person name="Lee S.-W."/>
        </authorList>
    </citation>
    <scope>NUCLEOTIDE SEQUENCE [LARGE SCALE GENOMIC DNA]</scope>
    <source>
        <strain evidence="2 3">RSKm HC5</strain>
    </source>
</reference>
<organism evidence="2 3">
    <name type="scientific">Flavobacterium beibuense</name>
    <dbReference type="NCBI Taxonomy" id="657326"/>
    <lineage>
        <taxon>Bacteria</taxon>
        <taxon>Pseudomonadati</taxon>
        <taxon>Bacteroidota</taxon>
        <taxon>Flavobacteriia</taxon>
        <taxon>Flavobacteriales</taxon>
        <taxon>Flavobacteriaceae</taxon>
        <taxon>Flavobacterium</taxon>
    </lineage>
</organism>
<sequence length="282" mass="31174">MSAALFENRKLLIVTKHGKEAVLAPKLEKALGVRCIAASSFDTDTLGTFSGETERPGDALTVLRTKCRSGMQLEGYDLALASEGSFGAHPTIFFATADEELLMLIDTKNNLEITSRVISLETNFNATVIHNRSELEKFLELCKFPSHAVLLKKSPYDCTDMVKGIHDHSTLYEVYERLKDKEGAVYIETDMRAIHNPSRMHVIGQAADKLIEKIASCCPECACPGFGMTSATAGLPCAACGHPTKSTLYHTYCCQKCLHAEKKWYPRGIIKEEPEYCDLCNP</sequence>
<protein>
    <recommendedName>
        <fullName evidence="1">DUF6671 domain-containing protein</fullName>
    </recommendedName>
</protein>
<dbReference type="AlphaFoldDB" id="A0A444WAC3"/>